<feature type="region of interest" description="Disordered" evidence="1">
    <location>
        <begin position="1"/>
        <end position="21"/>
    </location>
</feature>
<proteinExistence type="predicted"/>
<feature type="compositionally biased region" description="Basic and acidic residues" evidence="1">
    <location>
        <begin position="49"/>
        <end position="66"/>
    </location>
</feature>
<evidence type="ECO:0000313" key="3">
    <source>
        <dbReference type="Proteomes" id="UP001159405"/>
    </source>
</evidence>
<gene>
    <name evidence="2" type="ORF">PLOB_00029650</name>
</gene>
<organism evidence="2 3">
    <name type="scientific">Porites lobata</name>
    <dbReference type="NCBI Taxonomy" id="104759"/>
    <lineage>
        <taxon>Eukaryota</taxon>
        <taxon>Metazoa</taxon>
        <taxon>Cnidaria</taxon>
        <taxon>Anthozoa</taxon>
        <taxon>Hexacorallia</taxon>
        <taxon>Scleractinia</taxon>
        <taxon>Fungiina</taxon>
        <taxon>Poritidae</taxon>
        <taxon>Porites</taxon>
    </lineage>
</organism>
<name>A0ABN8S140_9CNID</name>
<protein>
    <submittedName>
        <fullName evidence="2">Uncharacterized protein</fullName>
    </submittedName>
</protein>
<reference evidence="2 3" key="1">
    <citation type="submission" date="2022-05" db="EMBL/GenBank/DDBJ databases">
        <authorList>
            <consortium name="Genoscope - CEA"/>
            <person name="William W."/>
        </authorList>
    </citation>
    <scope>NUCLEOTIDE SEQUENCE [LARGE SCALE GENOMIC DNA]</scope>
</reference>
<comment type="caution">
    <text evidence="2">The sequence shown here is derived from an EMBL/GenBank/DDBJ whole genome shotgun (WGS) entry which is preliminary data.</text>
</comment>
<accession>A0ABN8S140</accession>
<dbReference type="EMBL" id="CALNXK010000374">
    <property type="protein sequence ID" value="CAH3184050.1"/>
    <property type="molecule type" value="Genomic_DNA"/>
</dbReference>
<sequence>MDRILTKYKEEDMKGLKRSGTEEEFTELQQLCEDILVYRRDMIEMRQIEKESRKKREQEDKRKGEEMQQAAVERLAKRRSDAGTSGGATLDVSSSGSDEEIPSKGNLFARSSRKSAIEMLSEKYKEKAKLKDKELEVRKMELDLQKQKYEDEAEERKLLFSMLREQLKK</sequence>
<dbReference type="Proteomes" id="UP001159405">
    <property type="component" value="Unassembled WGS sequence"/>
</dbReference>
<keyword evidence="3" id="KW-1185">Reference proteome</keyword>
<evidence type="ECO:0000256" key="1">
    <source>
        <dbReference type="SAM" id="MobiDB-lite"/>
    </source>
</evidence>
<feature type="region of interest" description="Disordered" evidence="1">
    <location>
        <begin position="49"/>
        <end position="107"/>
    </location>
</feature>
<evidence type="ECO:0000313" key="2">
    <source>
        <dbReference type="EMBL" id="CAH3184050.1"/>
    </source>
</evidence>